<gene>
    <name evidence="1" type="ORF">EYF80_039397</name>
</gene>
<dbReference type="Proteomes" id="UP000314294">
    <property type="component" value="Unassembled WGS sequence"/>
</dbReference>
<evidence type="ECO:0000313" key="1">
    <source>
        <dbReference type="EMBL" id="TNN50410.1"/>
    </source>
</evidence>
<dbReference type="AlphaFoldDB" id="A0A4Z2GB17"/>
<keyword evidence="2" id="KW-1185">Reference proteome</keyword>
<proteinExistence type="predicted"/>
<protein>
    <submittedName>
        <fullName evidence="1">Uncharacterized protein</fullName>
    </submittedName>
</protein>
<name>A0A4Z2GB17_9TELE</name>
<comment type="caution">
    <text evidence="1">The sequence shown here is derived from an EMBL/GenBank/DDBJ whole genome shotgun (WGS) entry which is preliminary data.</text>
</comment>
<accession>A0A4Z2GB17</accession>
<evidence type="ECO:0000313" key="2">
    <source>
        <dbReference type="Proteomes" id="UP000314294"/>
    </source>
</evidence>
<reference evidence="1 2" key="1">
    <citation type="submission" date="2019-03" db="EMBL/GenBank/DDBJ databases">
        <title>First draft genome of Liparis tanakae, snailfish: a comprehensive survey of snailfish specific genes.</title>
        <authorList>
            <person name="Kim W."/>
            <person name="Song I."/>
            <person name="Jeong J.-H."/>
            <person name="Kim D."/>
            <person name="Kim S."/>
            <person name="Ryu S."/>
            <person name="Song J.Y."/>
            <person name="Lee S.K."/>
        </authorList>
    </citation>
    <scope>NUCLEOTIDE SEQUENCE [LARGE SCALE GENOMIC DNA]</scope>
    <source>
        <tissue evidence="1">Muscle</tissue>
    </source>
</reference>
<organism evidence="1 2">
    <name type="scientific">Liparis tanakae</name>
    <name type="common">Tanaka's snailfish</name>
    <dbReference type="NCBI Taxonomy" id="230148"/>
    <lineage>
        <taxon>Eukaryota</taxon>
        <taxon>Metazoa</taxon>
        <taxon>Chordata</taxon>
        <taxon>Craniata</taxon>
        <taxon>Vertebrata</taxon>
        <taxon>Euteleostomi</taxon>
        <taxon>Actinopterygii</taxon>
        <taxon>Neopterygii</taxon>
        <taxon>Teleostei</taxon>
        <taxon>Neoteleostei</taxon>
        <taxon>Acanthomorphata</taxon>
        <taxon>Eupercaria</taxon>
        <taxon>Perciformes</taxon>
        <taxon>Cottioidei</taxon>
        <taxon>Cottales</taxon>
        <taxon>Liparidae</taxon>
        <taxon>Liparis</taxon>
    </lineage>
</organism>
<sequence>MAIVRRTPKCHHPSAPAPACSLTLPLAVDSSGPGMIYQALKRQTKAPWHVCRARDGLIDKHFGSRTEHKERVNFITACDTRKDTQGGVLRGLARTPLLAFREDGEQNVVVRRHVEGACQDGPGFGQVGRLQQSVLHVAADAADRHLHVGVEGGVGLTKADYLGGVDLLPTGRGGSRGRPTPHFRLQSQEVDKVPAGETVDVVDVKVRDDGEGV</sequence>
<dbReference type="EMBL" id="SRLO01000618">
    <property type="protein sequence ID" value="TNN50410.1"/>
    <property type="molecule type" value="Genomic_DNA"/>
</dbReference>